<dbReference type="EMBL" id="QGKW02000276">
    <property type="protein sequence ID" value="KAF2608238.1"/>
    <property type="molecule type" value="Genomic_DNA"/>
</dbReference>
<dbReference type="AlphaFoldDB" id="A0A8S9LRN8"/>
<proteinExistence type="predicted"/>
<organism evidence="2 3">
    <name type="scientific">Brassica cretica</name>
    <name type="common">Mustard</name>
    <dbReference type="NCBI Taxonomy" id="69181"/>
    <lineage>
        <taxon>Eukaryota</taxon>
        <taxon>Viridiplantae</taxon>
        <taxon>Streptophyta</taxon>
        <taxon>Embryophyta</taxon>
        <taxon>Tracheophyta</taxon>
        <taxon>Spermatophyta</taxon>
        <taxon>Magnoliopsida</taxon>
        <taxon>eudicotyledons</taxon>
        <taxon>Gunneridae</taxon>
        <taxon>Pentapetalae</taxon>
        <taxon>rosids</taxon>
        <taxon>malvids</taxon>
        <taxon>Brassicales</taxon>
        <taxon>Brassicaceae</taxon>
        <taxon>Brassiceae</taxon>
        <taxon>Brassica</taxon>
    </lineage>
</organism>
<evidence type="ECO:0000256" key="1">
    <source>
        <dbReference type="SAM" id="MobiDB-lite"/>
    </source>
</evidence>
<accession>A0A8S9LRN8</accession>
<sequence length="353" mass="40065">MECRPGAKSKHIAPYARGTKVIGKADVEAHQHPGTSMFQKGLPQNIRLHRSNRRNLYYSPHPINIESSPSPEDNVRCCIKSIKTLGSRQQNKDSPPGAISTDPPVLEHYFLETSRKNLQVHAQQYQKQQGNSTAILTKSCKLRAFNPQRSALLIDRQQHLFVDRFSSTTVDPDERGDLHDQEGHLRNAAGQRIDAQGAAIHKSVLHQQIIHSSSDYSEGFRVEAAVLHTRGTNTLLWVISRVSYVLGKNTQVLIPPDPRQSTGLWIPAGRNPGSQDPRWNEPRFPATKYSGSGPQDRPFPPGKWKTSDRENLPYFRIWKSLTYSNRLRPALGRLYKGNLNPKARDRHFETWRL</sequence>
<protein>
    <submittedName>
        <fullName evidence="2">Uncharacterized protein</fullName>
    </submittedName>
</protein>
<dbReference type="Proteomes" id="UP000712281">
    <property type="component" value="Unassembled WGS sequence"/>
</dbReference>
<feature type="region of interest" description="Disordered" evidence="1">
    <location>
        <begin position="263"/>
        <end position="305"/>
    </location>
</feature>
<reference evidence="2" key="1">
    <citation type="submission" date="2019-12" db="EMBL/GenBank/DDBJ databases">
        <title>Genome sequencing and annotation of Brassica cretica.</title>
        <authorList>
            <person name="Studholme D.J."/>
            <person name="Sarris P.F."/>
        </authorList>
    </citation>
    <scope>NUCLEOTIDE SEQUENCE</scope>
    <source>
        <strain evidence="2">PFS-001/15</strain>
        <tissue evidence="2">Leaf</tissue>
    </source>
</reference>
<name>A0A8S9LRN8_BRACR</name>
<comment type="caution">
    <text evidence="2">The sequence shown here is derived from an EMBL/GenBank/DDBJ whole genome shotgun (WGS) entry which is preliminary data.</text>
</comment>
<gene>
    <name evidence="2" type="ORF">F2Q68_00043867</name>
</gene>
<evidence type="ECO:0000313" key="2">
    <source>
        <dbReference type="EMBL" id="KAF2608238.1"/>
    </source>
</evidence>
<evidence type="ECO:0000313" key="3">
    <source>
        <dbReference type="Proteomes" id="UP000712281"/>
    </source>
</evidence>